<evidence type="ECO:0000256" key="6">
    <source>
        <dbReference type="ARBA" id="ARBA00022519"/>
    </source>
</evidence>
<accession>A0A426FQA0</accession>
<evidence type="ECO:0000256" key="12">
    <source>
        <dbReference type="RuleBase" id="RU004057"/>
    </source>
</evidence>
<dbReference type="PANTHER" id="PTHR30625">
    <property type="entry name" value="PROTEIN TOLQ"/>
    <property type="match status" value="1"/>
</dbReference>
<keyword evidence="4 12" id="KW-0813">Transport</keyword>
<sequence>MNEPQQTLGFAHFLLSGDAISKGLLIILLGMSVVSWTLILVKGVTYFLRRRHAERFLKMFWEAPSMQAVARDIASHGVHDSFSRVTANALQAVQHYARTGANGGRMAESGSPADFLTRTIKKVLDEETVSAENGLSVLATVGATAPFFGLFGTVWGVYHALVNIGLSGSGGLDQVAGPVGEALIMTGLGLAVALPAVIGYNWLARRNRVVSAKLDAFAFELFTFLSSGQTLSGHAGNRTEPKEA</sequence>
<evidence type="ECO:0000256" key="10">
    <source>
        <dbReference type="ARBA" id="ARBA00023136"/>
    </source>
</evidence>
<dbReference type="EMBL" id="RRUE01000001">
    <property type="protein sequence ID" value="RRN44882.1"/>
    <property type="molecule type" value="Genomic_DNA"/>
</dbReference>
<dbReference type="AlphaFoldDB" id="A0A426FQA0"/>
<reference evidence="15 16" key="1">
    <citation type="submission" date="2018-11" db="EMBL/GenBank/DDBJ databases">
        <title>Genome sequencing of Lautropia sp. KCOM 2505 (= ChDC F240).</title>
        <authorList>
            <person name="Kook J.-K."/>
            <person name="Park S.-N."/>
            <person name="Lim Y.K."/>
        </authorList>
    </citation>
    <scope>NUCLEOTIDE SEQUENCE [LARGE SCALE GENOMIC DNA]</scope>
    <source>
        <strain evidence="15 16">KCOM 2505</strain>
    </source>
</reference>
<feature type="domain" description="MotA/TolQ/ExbB proton channel" evidence="14">
    <location>
        <begin position="96"/>
        <end position="214"/>
    </location>
</feature>
<comment type="similarity">
    <text evidence="12">Belongs to the exbB/tolQ family.</text>
</comment>
<dbReference type="Pfam" id="PF01618">
    <property type="entry name" value="MotA_ExbB"/>
    <property type="match status" value="1"/>
</dbReference>
<comment type="subcellular location">
    <subcellularLocation>
        <location evidence="1">Cell inner membrane</location>
        <topology evidence="1">Multi-pass membrane protein</topology>
    </subcellularLocation>
    <subcellularLocation>
        <location evidence="12">Membrane</location>
        <topology evidence="12">Multi-pass membrane protein</topology>
    </subcellularLocation>
</comment>
<evidence type="ECO:0000256" key="7">
    <source>
        <dbReference type="ARBA" id="ARBA00022692"/>
    </source>
</evidence>
<comment type="caution">
    <text evidence="15">The sequence shown here is derived from an EMBL/GenBank/DDBJ whole genome shotgun (WGS) entry which is preliminary data.</text>
</comment>
<evidence type="ECO:0000256" key="2">
    <source>
        <dbReference type="ARBA" id="ARBA00011471"/>
    </source>
</evidence>
<protein>
    <recommendedName>
        <fullName evidence="3">Biopolymer transport protein ExbB</fullName>
    </recommendedName>
</protein>
<dbReference type="RefSeq" id="WP_125094314.1">
    <property type="nucleotide sequence ID" value="NZ_RRUE01000001.1"/>
</dbReference>
<evidence type="ECO:0000256" key="1">
    <source>
        <dbReference type="ARBA" id="ARBA00004429"/>
    </source>
</evidence>
<keyword evidence="8 12" id="KW-0653">Protein transport</keyword>
<evidence type="ECO:0000313" key="15">
    <source>
        <dbReference type="EMBL" id="RRN44882.1"/>
    </source>
</evidence>
<keyword evidence="16" id="KW-1185">Reference proteome</keyword>
<dbReference type="GO" id="GO:0005886">
    <property type="term" value="C:plasma membrane"/>
    <property type="evidence" value="ECO:0007669"/>
    <property type="project" value="UniProtKB-SubCell"/>
</dbReference>
<keyword evidence="7 13" id="KW-0812">Transmembrane</keyword>
<evidence type="ECO:0000256" key="9">
    <source>
        <dbReference type="ARBA" id="ARBA00022989"/>
    </source>
</evidence>
<keyword evidence="10 13" id="KW-0472">Membrane</keyword>
<evidence type="ECO:0000256" key="4">
    <source>
        <dbReference type="ARBA" id="ARBA00022448"/>
    </source>
</evidence>
<dbReference type="OrthoDB" id="9805133at2"/>
<evidence type="ECO:0000313" key="16">
    <source>
        <dbReference type="Proteomes" id="UP000270261"/>
    </source>
</evidence>
<evidence type="ECO:0000256" key="5">
    <source>
        <dbReference type="ARBA" id="ARBA00022475"/>
    </source>
</evidence>
<keyword evidence="6" id="KW-0997">Cell inner membrane</keyword>
<feature type="transmembrane region" description="Helical" evidence="13">
    <location>
        <begin position="24"/>
        <end position="48"/>
    </location>
</feature>
<keyword evidence="5" id="KW-1003">Cell membrane</keyword>
<feature type="transmembrane region" description="Helical" evidence="13">
    <location>
        <begin position="182"/>
        <end position="203"/>
    </location>
</feature>
<keyword evidence="9 13" id="KW-1133">Transmembrane helix</keyword>
<comment type="function">
    <text evidence="11">Involved in the TonB-dependent energy-dependent transport of various receptor-bound substrates. Protects ExbD from proteolytic degradation and functionally stabilizes TonB.</text>
</comment>
<evidence type="ECO:0000256" key="13">
    <source>
        <dbReference type="SAM" id="Phobius"/>
    </source>
</evidence>
<dbReference type="InterPro" id="IPR050790">
    <property type="entry name" value="ExbB/TolQ_transport"/>
</dbReference>
<organism evidence="15 16">
    <name type="scientific">Lautropia dentalis</name>
    <dbReference type="NCBI Taxonomy" id="2490857"/>
    <lineage>
        <taxon>Bacteria</taxon>
        <taxon>Pseudomonadati</taxon>
        <taxon>Pseudomonadota</taxon>
        <taxon>Betaproteobacteria</taxon>
        <taxon>Burkholderiales</taxon>
        <taxon>Burkholderiaceae</taxon>
        <taxon>Lautropia</taxon>
    </lineage>
</organism>
<dbReference type="GO" id="GO:0017038">
    <property type="term" value="P:protein import"/>
    <property type="evidence" value="ECO:0007669"/>
    <property type="project" value="TreeGrafter"/>
</dbReference>
<dbReference type="Proteomes" id="UP000270261">
    <property type="component" value="Unassembled WGS sequence"/>
</dbReference>
<feature type="transmembrane region" description="Helical" evidence="13">
    <location>
        <begin position="137"/>
        <end position="162"/>
    </location>
</feature>
<evidence type="ECO:0000256" key="8">
    <source>
        <dbReference type="ARBA" id="ARBA00022927"/>
    </source>
</evidence>
<dbReference type="InterPro" id="IPR002898">
    <property type="entry name" value="MotA_ExbB_proton_chnl"/>
</dbReference>
<comment type="subunit">
    <text evidence="2">The accessory proteins ExbB and ExbD seem to form a complex with TonB.</text>
</comment>
<name>A0A426FQA0_9BURK</name>
<evidence type="ECO:0000259" key="14">
    <source>
        <dbReference type="Pfam" id="PF01618"/>
    </source>
</evidence>
<dbReference type="PANTHER" id="PTHR30625:SF14">
    <property type="entry name" value="BIOPOLYMER TRANSPORT PROTEIN EXBB"/>
    <property type="match status" value="1"/>
</dbReference>
<gene>
    <name evidence="15" type="ORF">EHV23_00935</name>
</gene>
<evidence type="ECO:0000256" key="3">
    <source>
        <dbReference type="ARBA" id="ARBA00022093"/>
    </source>
</evidence>
<proteinExistence type="inferred from homology"/>
<evidence type="ECO:0000256" key="11">
    <source>
        <dbReference type="ARBA" id="ARBA00024816"/>
    </source>
</evidence>